<dbReference type="PANTHER" id="PTHR10219:SF25">
    <property type="entry name" value="PLECKSTRIN HOMOLOGY DOMAIN-CONTAINING FAMILY A MEMBER 8"/>
    <property type="match status" value="1"/>
</dbReference>
<dbReference type="Pfam" id="PF08718">
    <property type="entry name" value="GLTP"/>
    <property type="match status" value="1"/>
</dbReference>
<keyword evidence="1" id="KW-0813">Transport</keyword>
<dbReference type="InterPro" id="IPR036497">
    <property type="entry name" value="GLTP_sf"/>
</dbReference>
<dbReference type="AlphaFoldDB" id="A0A067Q3W9"/>
<evidence type="ECO:0000259" key="2">
    <source>
        <dbReference type="Pfam" id="PF08718"/>
    </source>
</evidence>
<evidence type="ECO:0000313" key="4">
    <source>
        <dbReference type="Proteomes" id="UP000027265"/>
    </source>
</evidence>
<dbReference type="GO" id="GO:0005829">
    <property type="term" value="C:cytosol"/>
    <property type="evidence" value="ECO:0007669"/>
    <property type="project" value="TreeGrafter"/>
</dbReference>
<dbReference type="EMBL" id="KL197720">
    <property type="protein sequence ID" value="KDQ57281.1"/>
    <property type="molecule type" value="Genomic_DNA"/>
</dbReference>
<organism evidence="3 4">
    <name type="scientific">Jaapia argillacea MUCL 33604</name>
    <dbReference type="NCBI Taxonomy" id="933084"/>
    <lineage>
        <taxon>Eukaryota</taxon>
        <taxon>Fungi</taxon>
        <taxon>Dikarya</taxon>
        <taxon>Basidiomycota</taxon>
        <taxon>Agaricomycotina</taxon>
        <taxon>Agaricomycetes</taxon>
        <taxon>Agaricomycetidae</taxon>
        <taxon>Jaapiales</taxon>
        <taxon>Jaapiaceae</taxon>
        <taxon>Jaapia</taxon>
    </lineage>
</organism>
<dbReference type="GO" id="GO:1902388">
    <property type="term" value="F:ceramide 1-phosphate transfer activity"/>
    <property type="evidence" value="ECO:0007669"/>
    <property type="project" value="TreeGrafter"/>
</dbReference>
<reference evidence="4" key="1">
    <citation type="journal article" date="2014" name="Proc. Natl. Acad. Sci. U.S.A.">
        <title>Extensive sampling of basidiomycete genomes demonstrates inadequacy of the white-rot/brown-rot paradigm for wood decay fungi.</title>
        <authorList>
            <person name="Riley R."/>
            <person name="Salamov A.A."/>
            <person name="Brown D.W."/>
            <person name="Nagy L.G."/>
            <person name="Floudas D."/>
            <person name="Held B.W."/>
            <person name="Levasseur A."/>
            <person name="Lombard V."/>
            <person name="Morin E."/>
            <person name="Otillar R."/>
            <person name="Lindquist E.A."/>
            <person name="Sun H."/>
            <person name="LaButti K.M."/>
            <person name="Schmutz J."/>
            <person name="Jabbour D."/>
            <person name="Luo H."/>
            <person name="Baker S.E."/>
            <person name="Pisabarro A.G."/>
            <person name="Walton J.D."/>
            <person name="Blanchette R.A."/>
            <person name="Henrissat B."/>
            <person name="Martin F."/>
            <person name="Cullen D."/>
            <person name="Hibbett D.S."/>
            <person name="Grigoriev I.V."/>
        </authorList>
    </citation>
    <scope>NUCLEOTIDE SEQUENCE [LARGE SCALE GENOMIC DNA]</scope>
    <source>
        <strain evidence="4">MUCL 33604</strain>
    </source>
</reference>
<dbReference type="OrthoDB" id="205255at2759"/>
<keyword evidence="4" id="KW-1185">Reference proteome</keyword>
<dbReference type="InterPro" id="IPR014830">
    <property type="entry name" value="Glycolipid_transfer_prot_dom"/>
</dbReference>
<evidence type="ECO:0000256" key="1">
    <source>
        <dbReference type="ARBA" id="ARBA00022448"/>
    </source>
</evidence>
<accession>A0A067Q3W9</accession>
<dbReference type="Proteomes" id="UP000027265">
    <property type="component" value="Unassembled WGS sequence"/>
</dbReference>
<dbReference type="InParanoid" id="A0A067Q3W9"/>
<dbReference type="PANTHER" id="PTHR10219">
    <property type="entry name" value="GLYCOLIPID TRANSFER PROTEIN-RELATED"/>
    <property type="match status" value="1"/>
</dbReference>
<gene>
    <name evidence="3" type="ORF">JAAARDRAFT_131442</name>
</gene>
<sequence>MSQPYFETVKSFADVPIVEDGVETVAFLEASDGLVSMFDLFGSAIFGFVQDDLRSNISGVRGRYTSTGESSTTLEKLVIVESKEQHRHATGCLVRLMRGLAFTCQALQNALNDRRSELHVCFKRSYDVTLRQHHSFIIRSVVTVAIRHVPRRPDFFNRIAQGGSHEKLDEELQKWLAGLDTIVKHMKNFLEQGGHGRV</sequence>
<dbReference type="GO" id="GO:0016020">
    <property type="term" value="C:membrane"/>
    <property type="evidence" value="ECO:0007669"/>
    <property type="project" value="TreeGrafter"/>
</dbReference>
<dbReference type="GO" id="GO:1902387">
    <property type="term" value="F:ceramide 1-phosphate binding"/>
    <property type="evidence" value="ECO:0007669"/>
    <property type="project" value="TreeGrafter"/>
</dbReference>
<dbReference type="Gene3D" id="1.10.3520.10">
    <property type="entry name" value="Glycolipid transfer protein"/>
    <property type="match status" value="1"/>
</dbReference>
<dbReference type="STRING" id="933084.A0A067Q3W9"/>
<evidence type="ECO:0000313" key="3">
    <source>
        <dbReference type="EMBL" id="KDQ57281.1"/>
    </source>
</evidence>
<proteinExistence type="predicted"/>
<feature type="domain" description="Glycolipid transfer protein" evidence="2">
    <location>
        <begin position="22"/>
        <end position="160"/>
    </location>
</feature>
<protein>
    <recommendedName>
        <fullName evidence="2">Glycolipid transfer protein domain-containing protein</fullName>
    </recommendedName>
</protein>
<name>A0A067Q3W9_9AGAM</name>
<dbReference type="SUPFAM" id="SSF110004">
    <property type="entry name" value="Glycolipid transfer protein, GLTP"/>
    <property type="match status" value="1"/>
</dbReference>
<dbReference type="FunFam" id="1.10.3520.10:FF:000001">
    <property type="entry name" value="Pleckstrin domain-containing family A member 8"/>
    <property type="match status" value="1"/>
</dbReference>
<dbReference type="HOGENOM" id="CLU_079400_0_1_1"/>